<gene>
    <name evidence="2" type="ORF">SAMN04515673_101312</name>
</gene>
<evidence type="ECO:0000259" key="1">
    <source>
        <dbReference type="Pfam" id="PF01814"/>
    </source>
</evidence>
<dbReference type="Gene3D" id="1.20.120.520">
    <property type="entry name" value="nmb1532 protein domain like"/>
    <property type="match status" value="1"/>
</dbReference>
<evidence type="ECO:0000313" key="2">
    <source>
        <dbReference type="EMBL" id="SFQ96265.1"/>
    </source>
</evidence>
<name>A0A1I6CSQ1_9RHOB</name>
<proteinExistence type="predicted"/>
<protein>
    <submittedName>
        <fullName evidence="2">Iron-sulfur cluster repair protein YtfE, RIC family, contains ScdAN and hemerythrin domains</fullName>
    </submittedName>
</protein>
<dbReference type="InterPro" id="IPR012312">
    <property type="entry name" value="Hemerythrin-like"/>
</dbReference>
<dbReference type="RefSeq" id="WP_092075903.1">
    <property type="nucleotide sequence ID" value="NZ_FOYI01000001.1"/>
</dbReference>
<organism evidence="2 3">
    <name type="scientific">Poseidonocella sedimentorum</name>
    <dbReference type="NCBI Taxonomy" id="871652"/>
    <lineage>
        <taxon>Bacteria</taxon>
        <taxon>Pseudomonadati</taxon>
        <taxon>Pseudomonadota</taxon>
        <taxon>Alphaproteobacteria</taxon>
        <taxon>Rhodobacterales</taxon>
        <taxon>Roseobacteraceae</taxon>
        <taxon>Poseidonocella</taxon>
    </lineage>
</organism>
<dbReference type="Proteomes" id="UP000199302">
    <property type="component" value="Unassembled WGS sequence"/>
</dbReference>
<accession>A0A1I6CSQ1</accession>
<sequence length="188" mass="21687">MTADLKLETRKGLPEHLRVLAEKYPAPTWAAHPNFNDLTSFWLERHLMFRQLLDKMIADAEVALDGAPGPRFGAELSRYGGFFLNQLHHHHMIEDDHYFPQFTALDARLERGFEILDADHHALDAHIRDFGQHTNAVLAALQAPGDKRTALGRLHEVQEDFRKFLHRHLTDEEEIIVPLILEYGPDMQ</sequence>
<dbReference type="Pfam" id="PF01814">
    <property type="entry name" value="Hemerythrin"/>
    <property type="match status" value="1"/>
</dbReference>
<dbReference type="OrthoDB" id="6077989at2"/>
<keyword evidence="3" id="KW-1185">Reference proteome</keyword>
<reference evidence="2 3" key="1">
    <citation type="submission" date="2016-10" db="EMBL/GenBank/DDBJ databases">
        <authorList>
            <person name="de Groot N.N."/>
        </authorList>
    </citation>
    <scope>NUCLEOTIDE SEQUENCE [LARGE SCALE GENOMIC DNA]</scope>
    <source>
        <strain evidence="3">KMM 9023,NRIC 0796,JCM 17311,KCTC 23692</strain>
    </source>
</reference>
<evidence type="ECO:0000313" key="3">
    <source>
        <dbReference type="Proteomes" id="UP000199302"/>
    </source>
</evidence>
<dbReference type="STRING" id="871652.SAMN04515673_101312"/>
<dbReference type="EMBL" id="FOYI01000001">
    <property type="protein sequence ID" value="SFQ96265.1"/>
    <property type="molecule type" value="Genomic_DNA"/>
</dbReference>
<feature type="domain" description="Hemerythrin-like" evidence="1">
    <location>
        <begin position="39"/>
        <end position="180"/>
    </location>
</feature>
<dbReference type="AlphaFoldDB" id="A0A1I6CSQ1"/>